<dbReference type="GO" id="GO:0008270">
    <property type="term" value="F:zinc ion binding"/>
    <property type="evidence" value="ECO:0007669"/>
    <property type="project" value="InterPro"/>
</dbReference>
<dbReference type="AlphaFoldDB" id="A0A6P2C154"/>
<dbReference type="InterPro" id="IPR038071">
    <property type="entry name" value="UROD/MetE-like_sf"/>
</dbReference>
<dbReference type="GO" id="GO:0009086">
    <property type="term" value="P:methionine biosynthetic process"/>
    <property type="evidence" value="ECO:0007669"/>
    <property type="project" value="InterPro"/>
</dbReference>
<dbReference type="PANTHER" id="PTHR43844">
    <property type="entry name" value="METHIONINE SYNTHASE"/>
    <property type="match status" value="1"/>
</dbReference>
<feature type="domain" description="Cobalamin-independent methionine synthase MetE C-terminal/archaeal" evidence="1">
    <location>
        <begin position="184"/>
        <end position="364"/>
    </location>
</feature>
<dbReference type="GO" id="GO:0003871">
    <property type="term" value="F:5-methyltetrahydropteroyltriglutamate-homocysteine S-methyltransferase activity"/>
    <property type="evidence" value="ECO:0007669"/>
    <property type="project" value="InterPro"/>
</dbReference>
<name>A0A6P2C154_9ACTN</name>
<dbReference type="InterPro" id="IPR002629">
    <property type="entry name" value="Met_Synth_C/arc"/>
</dbReference>
<reference evidence="2 3" key="1">
    <citation type="submission" date="2018-11" db="EMBL/GenBank/DDBJ databases">
        <title>Trebonia kvetii gen.nov., sp.nov., a novel acidophilic actinobacterium, and proposal of the new actinobacterial family Treboniaceae fam. nov.</title>
        <authorList>
            <person name="Rapoport D."/>
            <person name="Sagova-Mareckova M."/>
            <person name="Sedlacek I."/>
            <person name="Provaznik J."/>
            <person name="Kralova S."/>
            <person name="Pavlinic D."/>
            <person name="Benes V."/>
            <person name="Kopecky J."/>
        </authorList>
    </citation>
    <scope>NUCLEOTIDE SEQUENCE [LARGE SCALE GENOMIC DNA]</scope>
    <source>
        <strain evidence="2 3">15Tr583</strain>
    </source>
</reference>
<evidence type="ECO:0000259" key="1">
    <source>
        <dbReference type="Pfam" id="PF01717"/>
    </source>
</evidence>
<dbReference type="SUPFAM" id="SSF51726">
    <property type="entry name" value="UROD/MetE-like"/>
    <property type="match status" value="1"/>
</dbReference>
<dbReference type="Proteomes" id="UP000460272">
    <property type="component" value="Unassembled WGS sequence"/>
</dbReference>
<dbReference type="PANTHER" id="PTHR43844:SF2">
    <property type="entry name" value="SYNTHASE, VITAMIN-B12 INDEPENDENT, PUTATIVE (AFU_ORTHOLOGUE AFUA_3G12060)-RELATED"/>
    <property type="match status" value="1"/>
</dbReference>
<dbReference type="Gene3D" id="3.20.20.210">
    <property type="match status" value="1"/>
</dbReference>
<dbReference type="CDD" id="cd03311">
    <property type="entry name" value="CIMS_C_terminal_like"/>
    <property type="match status" value="1"/>
</dbReference>
<organism evidence="2 3">
    <name type="scientific">Trebonia kvetii</name>
    <dbReference type="NCBI Taxonomy" id="2480626"/>
    <lineage>
        <taxon>Bacteria</taxon>
        <taxon>Bacillati</taxon>
        <taxon>Actinomycetota</taxon>
        <taxon>Actinomycetes</taxon>
        <taxon>Streptosporangiales</taxon>
        <taxon>Treboniaceae</taxon>
        <taxon>Trebonia</taxon>
    </lineage>
</organism>
<keyword evidence="3" id="KW-1185">Reference proteome</keyword>
<evidence type="ECO:0000313" key="2">
    <source>
        <dbReference type="EMBL" id="TVZ05094.1"/>
    </source>
</evidence>
<dbReference type="Pfam" id="PF01717">
    <property type="entry name" value="Meth_synt_2"/>
    <property type="match status" value="1"/>
</dbReference>
<sequence>MRRSTDRILTTHVGALQRPAGLSKAMAEHGEWAPEVLPQLRDAVADVVARQQDTGIDVVDDGEFGKTIWMWYVRDRMDGITARDWSENDEALLKGRDRDQFPGFYAWADANASLFGYMEDSYFWSANVTQPVVTGPIRYRPEAVRRDIANLTAALRDRPAAEAFMPVVAPASIEVGLADEYYGSRDDLMRALADAIREEYKAIIDAGFMLQVDDAWVPATWDRSPEYDLDAYRRYAADSIEVLNHALDGLPEDRIRYHLCWGSWHGPHANDIPLADIADIMLRVKAGAYLVEAANSRHEHEYHLWEDTRLPEGKILIPGVVTHATNQIEHPELVAERITRYADRLGRENVMAGADCGFGSRIHPELGWAKLAALAEGAALASRRIWKRLFCVEPGIPGGVAAGVVGVEVDEAPLDQPVTDLEDVAPAAGAPLGNSCPPRAVLVLAVARALGDHHVAAGEDPVEVRVVVRDRLDRPADVTEELADLRLACRDSPFREVDLRVVGEKLKDAAA</sequence>
<protein>
    <submittedName>
        <fullName evidence="2">Epoxyalkane--coenzyme M transferase</fullName>
    </submittedName>
</protein>
<keyword evidence="2" id="KW-0808">Transferase</keyword>
<gene>
    <name evidence="2" type="ORF">EAS64_10805</name>
</gene>
<evidence type="ECO:0000313" key="3">
    <source>
        <dbReference type="Proteomes" id="UP000460272"/>
    </source>
</evidence>
<proteinExistence type="predicted"/>
<accession>A0A6P2C154</accession>
<dbReference type="EMBL" id="RPFW01000002">
    <property type="protein sequence ID" value="TVZ05094.1"/>
    <property type="molecule type" value="Genomic_DNA"/>
</dbReference>
<comment type="caution">
    <text evidence="2">The sequence shown here is derived from an EMBL/GenBank/DDBJ whole genome shotgun (WGS) entry which is preliminary data.</text>
</comment>
<dbReference type="OrthoDB" id="244285at2"/>